<dbReference type="Proteomes" id="UP000279259">
    <property type="component" value="Unassembled WGS sequence"/>
</dbReference>
<reference evidence="2 3" key="1">
    <citation type="submission" date="2018-11" db="EMBL/GenBank/DDBJ databases">
        <title>Genome sequence of Saitozyma podzolica DSM 27192.</title>
        <authorList>
            <person name="Aliyu H."/>
            <person name="Gorte O."/>
            <person name="Ochsenreither K."/>
        </authorList>
    </citation>
    <scope>NUCLEOTIDE SEQUENCE [LARGE SCALE GENOMIC DNA]</scope>
    <source>
        <strain evidence="2 3">DSM 27192</strain>
    </source>
</reference>
<dbReference type="AlphaFoldDB" id="A0A427YWZ2"/>
<accession>A0A427YWZ2</accession>
<protein>
    <submittedName>
        <fullName evidence="2">Uncharacterized protein</fullName>
    </submittedName>
</protein>
<feature type="region of interest" description="Disordered" evidence="1">
    <location>
        <begin position="135"/>
        <end position="159"/>
    </location>
</feature>
<evidence type="ECO:0000256" key="1">
    <source>
        <dbReference type="SAM" id="MobiDB-lite"/>
    </source>
</evidence>
<proteinExistence type="predicted"/>
<evidence type="ECO:0000313" key="2">
    <source>
        <dbReference type="EMBL" id="RSH95619.1"/>
    </source>
</evidence>
<evidence type="ECO:0000313" key="3">
    <source>
        <dbReference type="Proteomes" id="UP000279259"/>
    </source>
</evidence>
<sequence length="179" mass="20144">MASDAETAASGATTAWSYDVRSSIYTDIIQACLDSEFPETHQIEFERPIYPSSSVAKFSFLVYRRKDDEVFQPEEWPVCDLSENLTDEEKASSKDNQPKFDALLFRDRQSTKGWYQASAKMIAAILRDERTDLTFDSDSGTRLELEEAPREVRPKDDPSHRTFIATLSLSLGGESTPGA</sequence>
<name>A0A427YWZ2_9TREE</name>
<gene>
    <name evidence="2" type="ORF">EHS25_000711</name>
</gene>
<dbReference type="EMBL" id="RSCD01000001">
    <property type="protein sequence ID" value="RSH95619.1"/>
    <property type="molecule type" value="Genomic_DNA"/>
</dbReference>
<dbReference type="OrthoDB" id="10292431at2759"/>
<keyword evidence="3" id="KW-1185">Reference proteome</keyword>
<organism evidence="2 3">
    <name type="scientific">Saitozyma podzolica</name>
    <dbReference type="NCBI Taxonomy" id="1890683"/>
    <lineage>
        <taxon>Eukaryota</taxon>
        <taxon>Fungi</taxon>
        <taxon>Dikarya</taxon>
        <taxon>Basidiomycota</taxon>
        <taxon>Agaricomycotina</taxon>
        <taxon>Tremellomycetes</taxon>
        <taxon>Tremellales</taxon>
        <taxon>Trimorphomycetaceae</taxon>
        <taxon>Saitozyma</taxon>
    </lineage>
</organism>
<comment type="caution">
    <text evidence="2">The sequence shown here is derived from an EMBL/GenBank/DDBJ whole genome shotgun (WGS) entry which is preliminary data.</text>
</comment>